<dbReference type="Gene3D" id="3.40.640.10">
    <property type="entry name" value="Type I PLP-dependent aspartate aminotransferase-like (Major domain)"/>
    <property type="match status" value="1"/>
</dbReference>
<evidence type="ECO:0000256" key="5">
    <source>
        <dbReference type="ARBA" id="ARBA00037974"/>
    </source>
</evidence>
<dbReference type="InterPro" id="IPR015424">
    <property type="entry name" value="PyrdxlP-dep_Trfase"/>
</dbReference>
<dbReference type="InterPro" id="IPR051798">
    <property type="entry name" value="Class-II_PLP-Dep_Aminotrans"/>
</dbReference>
<dbReference type="InterPro" id="IPR004839">
    <property type="entry name" value="Aminotransferase_I/II_large"/>
</dbReference>
<gene>
    <name evidence="7" type="ORF">HNR32_002231</name>
</gene>
<evidence type="ECO:0000256" key="2">
    <source>
        <dbReference type="ARBA" id="ARBA00012224"/>
    </source>
</evidence>
<evidence type="ECO:0000256" key="1">
    <source>
        <dbReference type="ARBA" id="ARBA00001933"/>
    </source>
</evidence>
<protein>
    <recommendedName>
        <fullName evidence="2">cysteine-S-conjugate beta-lyase</fullName>
        <ecNumber evidence="2">4.4.1.13</ecNumber>
    </recommendedName>
</protein>
<comment type="caution">
    <text evidence="7">The sequence shown here is derived from an EMBL/GenBank/DDBJ whole genome shotgun (WGS) entry which is preliminary data.</text>
</comment>
<keyword evidence="3" id="KW-0663">Pyridoxal phosphate</keyword>
<comment type="cofactor">
    <cofactor evidence="1">
        <name>pyridoxal 5'-phosphate</name>
        <dbReference type="ChEBI" id="CHEBI:597326"/>
    </cofactor>
</comment>
<comment type="similarity">
    <text evidence="5">Belongs to the class-II pyridoxal-phosphate-dependent aminotransferase family. MalY/PatB cystathionine beta-lyase subfamily.</text>
</comment>
<accession>A0A840UW64</accession>
<reference evidence="7 8" key="1">
    <citation type="submission" date="2020-08" db="EMBL/GenBank/DDBJ databases">
        <title>Genomic Encyclopedia of Type Strains, Phase IV (KMG-IV): sequencing the most valuable type-strain genomes for metagenomic binning, comparative biology and taxonomic classification.</title>
        <authorList>
            <person name="Goeker M."/>
        </authorList>
    </citation>
    <scope>NUCLEOTIDE SEQUENCE [LARGE SCALE GENOMIC DNA]</scope>
    <source>
        <strain evidence="7 8">DSM 24661</strain>
    </source>
</reference>
<keyword evidence="4 7" id="KW-0456">Lyase</keyword>
<dbReference type="CDD" id="cd00609">
    <property type="entry name" value="AAT_like"/>
    <property type="match status" value="1"/>
</dbReference>
<dbReference type="Pfam" id="PF00155">
    <property type="entry name" value="Aminotran_1_2"/>
    <property type="match status" value="1"/>
</dbReference>
<organism evidence="7 8">
    <name type="scientific">Pectinatus brassicae</name>
    <dbReference type="NCBI Taxonomy" id="862415"/>
    <lineage>
        <taxon>Bacteria</taxon>
        <taxon>Bacillati</taxon>
        <taxon>Bacillota</taxon>
        <taxon>Negativicutes</taxon>
        <taxon>Selenomonadales</taxon>
        <taxon>Selenomonadaceae</taxon>
        <taxon>Pectinatus</taxon>
    </lineage>
</organism>
<proteinExistence type="inferred from homology"/>
<dbReference type="PANTHER" id="PTHR43525:SF1">
    <property type="entry name" value="PROTEIN MALY"/>
    <property type="match status" value="1"/>
</dbReference>
<dbReference type="GO" id="GO:0030170">
    <property type="term" value="F:pyridoxal phosphate binding"/>
    <property type="evidence" value="ECO:0007669"/>
    <property type="project" value="InterPro"/>
</dbReference>
<dbReference type="EMBL" id="JACHFH010000032">
    <property type="protein sequence ID" value="MBB5337074.1"/>
    <property type="molecule type" value="Genomic_DNA"/>
</dbReference>
<dbReference type="NCBIfam" id="TIGR04350">
    <property type="entry name" value="C_S_lyase_PatB"/>
    <property type="match status" value="1"/>
</dbReference>
<keyword evidence="8" id="KW-1185">Reference proteome</keyword>
<dbReference type="InterPro" id="IPR015422">
    <property type="entry name" value="PyrdxlP-dep_Trfase_small"/>
</dbReference>
<dbReference type="Proteomes" id="UP000559117">
    <property type="component" value="Unassembled WGS sequence"/>
</dbReference>
<dbReference type="RefSeq" id="WP_183862596.1">
    <property type="nucleotide sequence ID" value="NZ_JACHFH010000032.1"/>
</dbReference>
<evidence type="ECO:0000256" key="4">
    <source>
        <dbReference type="ARBA" id="ARBA00023239"/>
    </source>
</evidence>
<name>A0A840UW64_9FIRM</name>
<sequence length="388" mass="43848">MQFDFDMAVNRRTINSLKWDVAENELPMWVADMDFMAAPAIREALIKRVEKGTFGYEIVPDSWYEAIGNWWKRRHGIFFEKEWLTFCTGVVPAISSAVKRLTNIGDNVLVQTPVYDIFFHSVENGGRHVLENKLHYDGSRYSIDFSDLEEKLAQPLTTMMILCNPHNPVGKIWTKEELTRIGGLCKKYGVTVLSDEIHCDMIDPGSEYVPFAAASKVCADISMTCISASKAFNIAGLQTAAVMIPNKILREKVVRGLNSDELAEPNSFAIDAAIAAFNEGEEWLDELRKYLQSNKKIVREFIEENLSMLKVVSEKATYLLWIDCSAVTNDTDKLCDYIQEKTGLIITAGGQYRGDSDKFVRINTACTKDNLNDGMQRLKASILSYNKK</sequence>
<evidence type="ECO:0000256" key="3">
    <source>
        <dbReference type="ARBA" id="ARBA00022898"/>
    </source>
</evidence>
<dbReference type="EC" id="4.4.1.13" evidence="2"/>
<evidence type="ECO:0000259" key="6">
    <source>
        <dbReference type="Pfam" id="PF00155"/>
    </source>
</evidence>
<evidence type="ECO:0000313" key="8">
    <source>
        <dbReference type="Proteomes" id="UP000559117"/>
    </source>
</evidence>
<dbReference type="Gene3D" id="3.90.1150.10">
    <property type="entry name" value="Aspartate Aminotransferase, domain 1"/>
    <property type="match status" value="1"/>
</dbReference>
<feature type="domain" description="Aminotransferase class I/classII large" evidence="6">
    <location>
        <begin position="38"/>
        <end position="377"/>
    </location>
</feature>
<dbReference type="PANTHER" id="PTHR43525">
    <property type="entry name" value="PROTEIN MALY"/>
    <property type="match status" value="1"/>
</dbReference>
<dbReference type="GO" id="GO:0047804">
    <property type="term" value="F:cysteine-S-conjugate beta-lyase activity"/>
    <property type="evidence" value="ECO:0007669"/>
    <property type="project" value="UniProtKB-EC"/>
</dbReference>
<evidence type="ECO:0000313" key="7">
    <source>
        <dbReference type="EMBL" id="MBB5337074.1"/>
    </source>
</evidence>
<dbReference type="InterPro" id="IPR027619">
    <property type="entry name" value="C-S_lyase_PatB-like"/>
</dbReference>
<dbReference type="SUPFAM" id="SSF53383">
    <property type="entry name" value="PLP-dependent transferases"/>
    <property type="match status" value="1"/>
</dbReference>
<dbReference type="AlphaFoldDB" id="A0A840UW64"/>
<dbReference type="InterPro" id="IPR015421">
    <property type="entry name" value="PyrdxlP-dep_Trfase_major"/>
</dbReference>